<dbReference type="AlphaFoldDB" id="A0A6J4KAH9"/>
<accession>A0A6J4KAH9</accession>
<gene>
    <name evidence="1" type="ORF">AVDCRST_MAG56-5375</name>
</gene>
<dbReference type="EMBL" id="CADCTQ010000438">
    <property type="protein sequence ID" value="CAA9299291.1"/>
    <property type="molecule type" value="Genomic_DNA"/>
</dbReference>
<sequence>MNKSNDRTTSSIHLTKRVMPSLYHYILINHNHHNQSVYYSQSS</sequence>
<proteinExistence type="predicted"/>
<evidence type="ECO:0000313" key="1">
    <source>
        <dbReference type="EMBL" id="CAA9299291.1"/>
    </source>
</evidence>
<organism evidence="1">
    <name type="scientific">uncultured Cytophagales bacterium</name>
    <dbReference type="NCBI Taxonomy" id="158755"/>
    <lineage>
        <taxon>Bacteria</taxon>
        <taxon>Pseudomonadati</taxon>
        <taxon>Bacteroidota</taxon>
        <taxon>Sphingobacteriia</taxon>
        <taxon>Sphingobacteriales</taxon>
        <taxon>environmental samples</taxon>
    </lineage>
</organism>
<reference evidence="1" key="1">
    <citation type="submission" date="2020-02" db="EMBL/GenBank/DDBJ databases">
        <authorList>
            <person name="Meier V. D."/>
        </authorList>
    </citation>
    <scope>NUCLEOTIDE SEQUENCE</scope>
    <source>
        <strain evidence="1">AVDCRST_MAG56</strain>
    </source>
</reference>
<name>A0A6J4KAH9_9SPHI</name>
<protein>
    <submittedName>
        <fullName evidence="1">Uncharacterized protein</fullName>
    </submittedName>
</protein>